<organism evidence="1 2">
    <name type="scientific">Collybia nuda</name>
    <dbReference type="NCBI Taxonomy" id="64659"/>
    <lineage>
        <taxon>Eukaryota</taxon>
        <taxon>Fungi</taxon>
        <taxon>Dikarya</taxon>
        <taxon>Basidiomycota</taxon>
        <taxon>Agaricomycotina</taxon>
        <taxon>Agaricomycetes</taxon>
        <taxon>Agaricomycetidae</taxon>
        <taxon>Agaricales</taxon>
        <taxon>Tricholomatineae</taxon>
        <taxon>Clitocybaceae</taxon>
        <taxon>Collybia</taxon>
    </lineage>
</organism>
<dbReference type="Proteomes" id="UP000807353">
    <property type="component" value="Unassembled WGS sequence"/>
</dbReference>
<comment type="caution">
    <text evidence="1">The sequence shown here is derived from an EMBL/GenBank/DDBJ whole genome shotgun (WGS) entry which is preliminary data.</text>
</comment>
<sequence>MEMLQMLKFSIKTGKSLKFSVGTSHKDVTDFLKSILDEENAVPKDINVRDN</sequence>
<evidence type="ECO:0000313" key="1">
    <source>
        <dbReference type="EMBL" id="KAF9469083.1"/>
    </source>
</evidence>
<dbReference type="EMBL" id="MU150231">
    <property type="protein sequence ID" value="KAF9469083.1"/>
    <property type="molecule type" value="Genomic_DNA"/>
</dbReference>
<dbReference type="AlphaFoldDB" id="A0A9P5YFM5"/>
<keyword evidence="2" id="KW-1185">Reference proteome</keyword>
<dbReference type="OrthoDB" id="3262464at2759"/>
<name>A0A9P5YFM5_9AGAR</name>
<gene>
    <name evidence="1" type="ORF">BDZ94DRAFT_1357938</name>
</gene>
<protein>
    <submittedName>
        <fullName evidence="1">Uncharacterized protein</fullName>
    </submittedName>
</protein>
<reference evidence="1" key="1">
    <citation type="submission" date="2020-11" db="EMBL/GenBank/DDBJ databases">
        <authorList>
            <consortium name="DOE Joint Genome Institute"/>
            <person name="Ahrendt S."/>
            <person name="Riley R."/>
            <person name="Andreopoulos W."/>
            <person name="Labutti K."/>
            <person name="Pangilinan J."/>
            <person name="Ruiz-Duenas F.J."/>
            <person name="Barrasa J.M."/>
            <person name="Sanchez-Garcia M."/>
            <person name="Camarero S."/>
            <person name="Miyauchi S."/>
            <person name="Serrano A."/>
            <person name="Linde D."/>
            <person name="Babiker R."/>
            <person name="Drula E."/>
            <person name="Ayuso-Fernandez I."/>
            <person name="Pacheco R."/>
            <person name="Padilla G."/>
            <person name="Ferreira P."/>
            <person name="Barriuso J."/>
            <person name="Kellner H."/>
            <person name="Castanera R."/>
            <person name="Alfaro M."/>
            <person name="Ramirez L."/>
            <person name="Pisabarro A.G."/>
            <person name="Kuo A."/>
            <person name="Tritt A."/>
            <person name="Lipzen A."/>
            <person name="He G."/>
            <person name="Yan M."/>
            <person name="Ng V."/>
            <person name="Cullen D."/>
            <person name="Martin F."/>
            <person name="Rosso M.-N."/>
            <person name="Henrissat B."/>
            <person name="Hibbett D."/>
            <person name="Martinez A.T."/>
            <person name="Grigoriev I.V."/>
        </authorList>
    </citation>
    <scope>NUCLEOTIDE SEQUENCE</scope>
    <source>
        <strain evidence="1">CBS 247.69</strain>
    </source>
</reference>
<proteinExistence type="predicted"/>
<accession>A0A9P5YFM5</accession>
<evidence type="ECO:0000313" key="2">
    <source>
        <dbReference type="Proteomes" id="UP000807353"/>
    </source>
</evidence>